<comment type="caution">
    <text evidence="1">The sequence shown here is derived from an EMBL/GenBank/DDBJ whole genome shotgun (WGS) entry which is preliminary data.</text>
</comment>
<sequence>MIKNKEIYLRFNGLMEEISQEFTTILLEGNKSKFHNVVLEMKKERLHKDLSSTIGF</sequence>
<accession>A0A0F9IP22</accession>
<reference evidence="1" key="1">
    <citation type="journal article" date="2015" name="Nature">
        <title>Complex archaea that bridge the gap between prokaryotes and eukaryotes.</title>
        <authorList>
            <person name="Spang A."/>
            <person name="Saw J.H."/>
            <person name="Jorgensen S.L."/>
            <person name="Zaremba-Niedzwiedzka K."/>
            <person name="Martijn J."/>
            <person name="Lind A.E."/>
            <person name="van Eijk R."/>
            <person name="Schleper C."/>
            <person name="Guy L."/>
            <person name="Ettema T.J."/>
        </authorList>
    </citation>
    <scope>NUCLEOTIDE SEQUENCE</scope>
</reference>
<organism evidence="1">
    <name type="scientific">marine sediment metagenome</name>
    <dbReference type="NCBI Taxonomy" id="412755"/>
    <lineage>
        <taxon>unclassified sequences</taxon>
        <taxon>metagenomes</taxon>
        <taxon>ecological metagenomes</taxon>
    </lineage>
</organism>
<name>A0A0F9IP22_9ZZZZ</name>
<proteinExistence type="predicted"/>
<dbReference type="AlphaFoldDB" id="A0A0F9IP22"/>
<protein>
    <submittedName>
        <fullName evidence="1">Uncharacterized protein</fullName>
    </submittedName>
</protein>
<evidence type="ECO:0000313" key="1">
    <source>
        <dbReference type="EMBL" id="KKL95490.1"/>
    </source>
</evidence>
<gene>
    <name evidence="1" type="ORF">LCGC14_1854090</name>
</gene>
<dbReference type="EMBL" id="LAZR01018664">
    <property type="protein sequence ID" value="KKL95490.1"/>
    <property type="molecule type" value="Genomic_DNA"/>
</dbReference>